<dbReference type="AlphaFoldDB" id="A0A919E2J7"/>
<protein>
    <recommendedName>
        <fullName evidence="9">GPR1/FUN34/yaaH family protein</fullName>
    </recommendedName>
</protein>
<reference evidence="7" key="2">
    <citation type="submission" date="2020-09" db="EMBL/GenBank/DDBJ databases">
        <authorList>
            <person name="Sun Q."/>
            <person name="Ohkuma M."/>
        </authorList>
    </citation>
    <scope>NUCLEOTIDE SEQUENCE</scope>
    <source>
        <strain evidence="7">JCM 3302</strain>
    </source>
</reference>
<evidence type="ECO:0000256" key="5">
    <source>
        <dbReference type="ARBA" id="ARBA00023136"/>
    </source>
</evidence>
<dbReference type="EMBL" id="BNBC01000046">
    <property type="protein sequence ID" value="GHF04171.1"/>
    <property type="molecule type" value="Genomic_DNA"/>
</dbReference>
<feature type="transmembrane region" description="Helical" evidence="6">
    <location>
        <begin position="152"/>
        <end position="171"/>
    </location>
</feature>
<evidence type="ECO:0000313" key="8">
    <source>
        <dbReference type="Proteomes" id="UP000641386"/>
    </source>
</evidence>
<feature type="transmembrane region" description="Helical" evidence="6">
    <location>
        <begin position="183"/>
        <end position="203"/>
    </location>
</feature>
<comment type="similarity">
    <text evidence="2">Belongs to the acetate uptake transporter (AceTr) (TC 2.A.96) family.</text>
</comment>
<evidence type="ECO:0000256" key="4">
    <source>
        <dbReference type="ARBA" id="ARBA00022989"/>
    </source>
</evidence>
<dbReference type="PANTHER" id="PTHR31123:SF1">
    <property type="entry name" value="ACCUMULATION OF DYADS PROTEIN 2-RELATED"/>
    <property type="match status" value="1"/>
</dbReference>
<evidence type="ECO:0000313" key="7">
    <source>
        <dbReference type="EMBL" id="GHF04171.1"/>
    </source>
</evidence>
<comment type="caution">
    <text evidence="7">The sequence shown here is derived from an EMBL/GenBank/DDBJ whole genome shotgun (WGS) entry which is preliminary data.</text>
</comment>
<dbReference type="Proteomes" id="UP000641386">
    <property type="component" value="Unassembled WGS sequence"/>
</dbReference>
<keyword evidence="3 6" id="KW-0812">Transmembrane</keyword>
<dbReference type="GO" id="GO:0015123">
    <property type="term" value="F:acetate transmembrane transporter activity"/>
    <property type="evidence" value="ECO:0007669"/>
    <property type="project" value="TreeGrafter"/>
</dbReference>
<dbReference type="GO" id="GO:0005886">
    <property type="term" value="C:plasma membrane"/>
    <property type="evidence" value="ECO:0007669"/>
    <property type="project" value="TreeGrafter"/>
</dbReference>
<feature type="transmembrane region" description="Helical" evidence="6">
    <location>
        <begin position="33"/>
        <end position="55"/>
    </location>
</feature>
<sequence>MSLSETDAAGTAAAAHAKHRPQAAPGPLDGDPALIGVPTFVVGSIALGLTLVGYLPAQAAGAPVAIILAATALGQLIAAVWAAALGQSAVAAIFGVFTGFWLSYAVLVLGLIHGWFGITAGAATRTQGLFLISWLVTIVLLTVSTLRLPAAFTVLFTLIDLALALVLCATLNGSSGLRTLGGYAVFAFVAVGFYLFLHVTSLATGGRGLPLGRPAVGG</sequence>
<dbReference type="InterPro" id="IPR000791">
    <property type="entry name" value="Gpr1/Fun34/SatP-like"/>
</dbReference>
<reference evidence="7" key="1">
    <citation type="journal article" date="2014" name="Int. J. Syst. Evol. Microbiol.">
        <title>Complete genome sequence of Corynebacterium casei LMG S-19264T (=DSM 44701T), isolated from a smear-ripened cheese.</title>
        <authorList>
            <consortium name="US DOE Joint Genome Institute (JGI-PGF)"/>
            <person name="Walter F."/>
            <person name="Albersmeier A."/>
            <person name="Kalinowski J."/>
            <person name="Ruckert C."/>
        </authorList>
    </citation>
    <scope>NUCLEOTIDE SEQUENCE</scope>
    <source>
        <strain evidence="7">JCM 3302</strain>
    </source>
</reference>
<comment type="subcellular location">
    <subcellularLocation>
        <location evidence="1">Membrane</location>
        <topology evidence="1">Multi-pass membrane protein</topology>
    </subcellularLocation>
</comment>
<gene>
    <name evidence="7" type="ORF">GCM10014715_70460</name>
</gene>
<dbReference type="PANTHER" id="PTHR31123">
    <property type="entry name" value="ACCUMULATION OF DYADS PROTEIN 2-RELATED"/>
    <property type="match status" value="1"/>
</dbReference>
<evidence type="ECO:0000256" key="1">
    <source>
        <dbReference type="ARBA" id="ARBA00004141"/>
    </source>
</evidence>
<evidence type="ECO:0000256" key="3">
    <source>
        <dbReference type="ARBA" id="ARBA00022692"/>
    </source>
</evidence>
<feature type="transmembrane region" description="Helical" evidence="6">
    <location>
        <begin position="90"/>
        <end position="116"/>
    </location>
</feature>
<feature type="transmembrane region" description="Helical" evidence="6">
    <location>
        <begin position="62"/>
        <end position="84"/>
    </location>
</feature>
<evidence type="ECO:0000256" key="6">
    <source>
        <dbReference type="SAM" id="Phobius"/>
    </source>
</evidence>
<dbReference type="RefSeq" id="WP_189906718.1">
    <property type="nucleotide sequence ID" value="NZ_BNBC01000046.1"/>
</dbReference>
<keyword evidence="5 6" id="KW-0472">Membrane</keyword>
<dbReference type="InterPro" id="IPR051633">
    <property type="entry name" value="AceTr"/>
</dbReference>
<evidence type="ECO:0000256" key="2">
    <source>
        <dbReference type="ARBA" id="ARBA00005587"/>
    </source>
</evidence>
<feature type="transmembrane region" description="Helical" evidence="6">
    <location>
        <begin position="128"/>
        <end position="146"/>
    </location>
</feature>
<accession>A0A919E2J7</accession>
<keyword evidence="8" id="KW-1185">Reference proteome</keyword>
<proteinExistence type="inferred from homology"/>
<evidence type="ECO:0008006" key="9">
    <source>
        <dbReference type="Google" id="ProtNLM"/>
    </source>
</evidence>
<keyword evidence="4 6" id="KW-1133">Transmembrane helix</keyword>
<organism evidence="7 8">
    <name type="scientific">Streptomyces spiralis</name>
    <dbReference type="NCBI Taxonomy" id="66376"/>
    <lineage>
        <taxon>Bacteria</taxon>
        <taxon>Bacillati</taxon>
        <taxon>Actinomycetota</taxon>
        <taxon>Actinomycetes</taxon>
        <taxon>Kitasatosporales</taxon>
        <taxon>Streptomycetaceae</taxon>
        <taxon>Streptomyces</taxon>
    </lineage>
</organism>
<name>A0A919E2J7_9ACTN</name>
<dbReference type="Pfam" id="PF01184">
    <property type="entry name" value="Gpr1_Fun34_YaaH"/>
    <property type="match status" value="1"/>
</dbReference>